<protein>
    <submittedName>
        <fullName evidence="3">DUF5127 and DUF4965 domain-containing protein</fullName>
    </submittedName>
</protein>
<organism evidence="3 4">
    <name type="scientific">Phanerochaete sordida</name>
    <dbReference type="NCBI Taxonomy" id="48140"/>
    <lineage>
        <taxon>Eukaryota</taxon>
        <taxon>Fungi</taxon>
        <taxon>Dikarya</taxon>
        <taxon>Basidiomycota</taxon>
        <taxon>Agaricomycotina</taxon>
        <taxon>Agaricomycetes</taxon>
        <taxon>Polyporales</taxon>
        <taxon>Phanerochaetaceae</taxon>
        <taxon>Phanerochaete</taxon>
    </lineage>
</organism>
<evidence type="ECO:0000259" key="1">
    <source>
        <dbReference type="Pfam" id="PF16335"/>
    </source>
</evidence>
<dbReference type="OrthoDB" id="3918848at2759"/>
<dbReference type="EMBL" id="BPQB01000047">
    <property type="protein sequence ID" value="GJE95235.1"/>
    <property type="molecule type" value="Genomic_DNA"/>
</dbReference>
<comment type="caution">
    <text evidence="3">The sequence shown here is derived from an EMBL/GenBank/DDBJ whole genome shotgun (WGS) entry which is preliminary data.</text>
</comment>
<evidence type="ECO:0000313" key="3">
    <source>
        <dbReference type="EMBL" id="GJE95235.1"/>
    </source>
</evidence>
<gene>
    <name evidence="3" type="ORF">PsYK624_114170</name>
</gene>
<dbReference type="PANTHER" id="PTHR31987">
    <property type="entry name" value="GLUTAMINASE A-RELATED"/>
    <property type="match status" value="1"/>
</dbReference>
<dbReference type="Proteomes" id="UP000703269">
    <property type="component" value="Unassembled WGS sequence"/>
</dbReference>
<sequence length="402" mass="43079">MAVFNAACFWPTFWNVAGLGWVGLIRVDNITYGWQGGKDAEWNVPATIRNVQVTPTRTIVQMTAGPVDFNVAFLSPIEPSDPVKQSFPFAYVSITVLSNDGAGHEVQVYSDITTEWLSGDRSAEADWNTTATDSMVYHRSFLSSPRSLFERSDQATDGTLYFAAMLGENTTYVTTRATTSRGEFNHVGLVSSLASTSGPLTITHAAGNMDVLAISVDLGVVLRATAPTVWALGLLRDPVVQAVTSSGAADVRSPAWSTQASIQQAGTLIQQFLGDYAAAAQRAEAFDLSLATQAFTQSPHLADLVSLTARQVMASTELTVSAGAESIDPADVKMYMKNVGTASSGRMNPVDALYSAYPFFLTMNASYGAWLLKPILEYASSPSWVEVYAPGDLGMPIYATLS</sequence>
<dbReference type="InterPro" id="IPR032514">
    <property type="entry name" value="GtaA_central"/>
</dbReference>
<dbReference type="Pfam" id="PF17168">
    <property type="entry name" value="DUF5127"/>
    <property type="match status" value="1"/>
</dbReference>
<dbReference type="Pfam" id="PF16335">
    <property type="entry name" value="GtaA_6_Hairpin"/>
    <property type="match status" value="1"/>
</dbReference>
<dbReference type="InterPro" id="IPR033433">
    <property type="entry name" value="GtaA_N"/>
</dbReference>
<name>A0A9P3GKJ9_9APHY</name>
<dbReference type="AlphaFoldDB" id="A0A9P3GKJ9"/>
<feature type="domain" description="Glutaminase A N-terminal" evidence="2">
    <location>
        <begin position="56"/>
        <end position="291"/>
    </location>
</feature>
<dbReference type="PANTHER" id="PTHR31987:SF1">
    <property type="entry name" value="GLUTAMINASE A"/>
    <property type="match status" value="1"/>
</dbReference>
<dbReference type="InterPro" id="IPR052743">
    <property type="entry name" value="Glutaminase_GtaA"/>
</dbReference>
<reference evidence="3 4" key="1">
    <citation type="submission" date="2021-08" db="EMBL/GenBank/DDBJ databases">
        <title>Draft Genome Sequence of Phanerochaete sordida strain YK-624.</title>
        <authorList>
            <person name="Mori T."/>
            <person name="Dohra H."/>
            <person name="Suzuki T."/>
            <person name="Kawagishi H."/>
            <person name="Hirai H."/>
        </authorList>
    </citation>
    <scope>NUCLEOTIDE SEQUENCE [LARGE SCALE GENOMIC DNA]</scope>
    <source>
        <strain evidence="3 4">YK-624</strain>
    </source>
</reference>
<evidence type="ECO:0000259" key="2">
    <source>
        <dbReference type="Pfam" id="PF17168"/>
    </source>
</evidence>
<feature type="domain" description="Glutaminase A central" evidence="1">
    <location>
        <begin position="299"/>
        <end position="395"/>
    </location>
</feature>
<accession>A0A9P3GKJ9</accession>
<keyword evidence="4" id="KW-1185">Reference proteome</keyword>
<proteinExistence type="predicted"/>
<evidence type="ECO:0000313" key="4">
    <source>
        <dbReference type="Proteomes" id="UP000703269"/>
    </source>
</evidence>